<reference evidence="2" key="1">
    <citation type="journal article" date="2023" name="Mol. Phylogenet. Evol.">
        <title>Genome-scale phylogeny and comparative genomics of the fungal order Sordariales.</title>
        <authorList>
            <person name="Hensen N."/>
            <person name="Bonometti L."/>
            <person name="Westerberg I."/>
            <person name="Brannstrom I.O."/>
            <person name="Guillou S."/>
            <person name="Cros-Aarteil S."/>
            <person name="Calhoun S."/>
            <person name="Haridas S."/>
            <person name="Kuo A."/>
            <person name="Mondo S."/>
            <person name="Pangilinan J."/>
            <person name="Riley R."/>
            <person name="LaButti K."/>
            <person name="Andreopoulos B."/>
            <person name="Lipzen A."/>
            <person name="Chen C."/>
            <person name="Yan M."/>
            <person name="Daum C."/>
            <person name="Ng V."/>
            <person name="Clum A."/>
            <person name="Steindorff A."/>
            <person name="Ohm R.A."/>
            <person name="Martin F."/>
            <person name="Silar P."/>
            <person name="Natvig D.O."/>
            <person name="Lalanne C."/>
            <person name="Gautier V."/>
            <person name="Ament-Velasquez S.L."/>
            <person name="Kruys A."/>
            <person name="Hutchinson M.I."/>
            <person name="Powell A.J."/>
            <person name="Barry K."/>
            <person name="Miller A.N."/>
            <person name="Grigoriev I.V."/>
            <person name="Debuchy R."/>
            <person name="Gladieux P."/>
            <person name="Hiltunen Thoren M."/>
            <person name="Johannesson H."/>
        </authorList>
    </citation>
    <scope>NUCLEOTIDE SEQUENCE</scope>
    <source>
        <strain evidence="2">CBS 103.79</strain>
    </source>
</reference>
<dbReference type="AlphaFoldDB" id="A0AAN6RXK9"/>
<keyword evidence="1" id="KW-0812">Transmembrane</keyword>
<evidence type="ECO:0000256" key="1">
    <source>
        <dbReference type="SAM" id="Phobius"/>
    </source>
</evidence>
<evidence type="ECO:0000313" key="2">
    <source>
        <dbReference type="EMBL" id="KAK3906183.1"/>
    </source>
</evidence>
<reference evidence="2" key="2">
    <citation type="submission" date="2023-05" db="EMBL/GenBank/DDBJ databases">
        <authorList>
            <consortium name="Lawrence Berkeley National Laboratory"/>
            <person name="Steindorff A."/>
            <person name="Hensen N."/>
            <person name="Bonometti L."/>
            <person name="Westerberg I."/>
            <person name="Brannstrom I.O."/>
            <person name="Guillou S."/>
            <person name="Cros-Aarteil S."/>
            <person name="Calhoun S."/>
            <person name="Haridas S."/>
            <person name="Kuo A."/>
            <person name="Mondo S."/>
            <person name="Pangilinan J."/>
            <person name="Riley R."/>
            <person name="Labutti K."/>
            <person name="Andreopoulos B."/>
            <person name="Lipzen A."/>
            <person name="Chen C."/>
            <person name="Yanf M."/>
            <person name="Daum C."/>
            <person name="Ng V."/>
            <person name="Clum A."/>
            <person name="Ohm R."/>
            <person name="Martin F."/>
            <person name="Silar P."/>
            <person name="Natvig D."/>
            <person name="Lalanne C."/>
            <person name="Gautier V."/>
            <person name="Ament-Velasquez S.L."/>
            <person name="Kruys A."/>
            <person name="Hutchinson M.I."/>
            <person name="Powell A.J."/>
            <person name="Barry K."/>
            <person name="Miller A.N."/>
            <person name="Grigoriev I.V."/>
            <person name="Debuchy R."/>
            <person name="Gladieux P."/>
            <person name="Thoren M.H."/>
            <person name="Johannesson H."/>
        </authorList>
    </citation>
    <scope>NUCLEOTIDE SEQUENCE</scope>
    <source>
        <strain evidence="2">CBS 103.79</strain>
    </source>
</reference>
<gene>
    <name evidence="2" type="ORF">C8A05DRAFT_29969</name>
</gene>
<protein>
    <submittedName>
        <fullName evidence="2">Uncharacterized protein</fullName>
    </submittedName>
</protein>
<proteinExistence type="predicted"/>
<feature type="transmembrane region" description="Helical" evidence="1">
    <location>
        <begin position="22"/>
        <end position="46"/>
    </location>
</feature>
<keyword evidence="1" id="KW-1133">Transmembrane helix</keyword>
<evidence type="ECO:0000313" key="3">
    <source>
        <dbReference type="Proteomes" id="UP001303889"/>
    </source>
</evidence>
<accession>A0AAN6RXK9</accession>
<keyword evidence="3" id="KW-1185">Reference proteome</keyword>
<organism evidence="2 3">
    <name type="scientific">Staphylotrichum tortipilum</name>
    <dbReference type="NCBI Taxonomy" id="2831512"/>
    <lineage>
        <taxon>Eukaryota</taxon>
        <taxon>Fungi</taxon>
        <taxon>Dikarya</taxon>
        <taxon>Ascomycota</taxon>
        <taxon>Pezizomycotina</taxon>
        <taxon>Sordariomycetes</taxon>
        <taxon>Sordariomycetidae</taxon>
        <taxon>Sordariales</taxon>
        <taxon>Chaetomiaceae</taxon>
        <taxon>Staphylotrichum</taxon>
    </lineage>
</organism>
<comment type="caution">
    <text evidence="2">The sequence shown here is derived from an EMBL/GenBank/DDBJ whole genome shotgun (WGS) entry which is preliminary data.</text>
</comment>
<sequence>MPAPVADAAAHSSSLLLAKCGTTLFCIARSVVLWLVVLAVLLLGALRNRLFGVNHRASRPLAGDKKI</sequence>
<keyword evidence="1" id="KW-0472">Membrane</keyword>
<dbReference type="EMBL" id="MU855334">
    <property type="protein sequence ID" value="KAK3906183.1"/>
    <property type="molecule type" value="Genomic_DNA"/>
</dbReference>
<dbReference type="Proteomes" id="UP001303889">
    <property type="component" value="Unassembled WGS sequence"/>
</dbReference>
<name>A0AAN6RXK9_9PEZI</name>